<comment type="caution">
    <text evidence="3">The sequence shown here is derived from an EMBL/GenBank/DDBJ whole genome shotgun (WGS) entry which is preliminary data.</text>
</comment>
<protein>
    <recommendedName>
        <fullName evidence="2">DUF6562 domain-containing protein</fullName>
    </recommendedName>
</protein>
<name>A0A0A2G9R9_9PORP</name>
<gene>
    <name evidence="3" type="ORF">HQ36_01620</name>
</gene>
<evidence type="ECO:0000259" key="2">
    <source>
        <dbReference type="Pfam" id="PF20200"/>
    </source>
</evidence>
<evidence type="ECO:0000313" key="4">
    <source>
        <dbReference type="Proteomes" id="UP000030134"/>
    </source>
</evidence>
<feature type="domain" description="DUF6562" evidence="2">
    <location>
        <begin position="67"/>
        <end position="341"/>
    </location>
</feature>
<dbReference type="PROSITE" id="PS51257">
    <property type="entry name" value="PROKAR_LIPOPROTEIN"/>
    <property type="match status" value="1"/>
</dbReference>
<dbReference type="Gene3D" id="2.160.20.110">
    <property type="match status" value="1"/>
</dbReference>
<accession>A0A0A2G9R9</accession>
<feature type="signal peptide" evidence="1">
    <location>
        <begin position="1"/>
        <end position="17"/>
    </location>
</feature>
<keyword evidence="1" id="KW-0732">Signal</keyword>
<dbReference type="EMBL" id="JQZW01000002">
    <property type="protein sequence ID" value="KGN99177.1"/>
    <property type="molecule type" value="Genomic_DNA"/>
</dbReference>
<evidence type="ECO:0000313" key="3">
    <source>
        <dbReference type="EMBL" id="KGN99177.1"/>
    </source>
</evidence>
<reference evidence="3 4" key="1">
    <citation type="submission" date="2014-08" db="EMBL/GenBank/DDBJ databases">
        <title>Porphyromonas gingivicanis strain:COT-022_OH1391 Genome sequencing.</title>
        <authorList>
            <person name="Wallis C."/>
            <person name="Deusch O."/>
            <person name="O'Flynn C."/>
            <person name="Davis I."/>
            <person name="Jospin G."/>
            <person name="Darling A.E."/>
            <person name="Coil D.A."/>
            <person name="Alexiev A."/>
            <person name="Horsfall A."/>
            <person name="Kirkwood N."/>
            <person name="Harris S."/>
            <person name="Eisen J.A."/>
        </authorList>
    </citation>
    <scope>NUCLEOTIDE SEQUENCE [LARGE SCALE GENOMIC DNA]</scope>
    <source>
        <strain evidence="4">COT-022 OH1391</strain>
    </source>
</reference>
<sequence>MKKLAIYLSSLSLLLTACQTKDIEMNNQAVNTSEEGNVTFTLTLPTDGEISNTRSALYGDKSNSAAGGLTNVNMTQYDLRYQLAVYRVDGSETPIAVAPIKKVVDSYEPVTFSLRLTPNRNYKVVVWADFVTQGTDADLHYNTADFKAISYAQPDKQDILNDESRDAYFITKDLQVGNQSVNESLVLKRPFAKLRAVTTDWGLHKLEKADNFKITYYGCKRFKKLNAVTGEGESEDLPDGESKFYTGRINKDQKEYALNYDLSTNNRTLIVDYLMTDKSNQTPIHLKFEALDGATPITSHDLKTNVPIQRNWLTTITGNLLTNNATFNISIEESFANEWNVAGEWWQKSGIIPIKPSFDAATQTFTISKPAEFAWLPGNEAELTGKTIVLSEDIDMSGIDWTPIVNQGTYTFDGKGHTIKNLSINGKFVDGNYKPNAKAYTGIWAKFSGVMKNVTFENVTINGRANDAVHTDNNGNVDHSDEHAYFAGCVGYAGANHSLQADFYNVHVKHIVVRVSKGKVVQNIGGLLGWLGSGGHTIEGCSVTDAYLVSGDIKGDVGGLIGEVRGSRGITIKNCKTDYITIRMGSTNFKDRSGFIGRITYGSHTKLEGCTAPKVIKYINEAGEPITDYEPTNPLYGVCENEADQLVVTP</sequence>
<dbReference type="STRING" id="266762.HQ36_01620"/>
<proteinExistence type="predicted"/>
<evidence type="ECO:0000256" key="1">
    <source>
        <dbReference type="SAM" id="SignalP"/>
    </source>
</evidence>
<dbReference type="OrthoDB" id="1089732at2"/>
<dbReference type="InterPro" id="IPR046692">
    <property type="entry name" value="DUF6562"/>
</dbReference>
<dbReference type="RefSeq" id="WP_036882849.1">
    <property type="nucleotide sequence ID" value="NZ_JQZW01000002.1"/>
</dbReference>
<dbReference type="Pfam" id="PF20200">
    <property type="entry name" value="DUF6562"/>
    <property type="match status" value="1"/>
</dbReference>
<keyword evidence="4" id="KW-1185">Reference proteome</keyword>
<dbReference type="eggNOG" id="ENOG502ZAWV">
    <property type="taxonomic scope" value="Bacteria"/>
</dbReference>
<dbReference type="Proteomes" id="UP000030134">
    <property type="component" value="Unassembled WGS sequence"/>
</dbReference>
<organism evidence="3 4">
    <name type="scientific">Porphyromonas gingivicanis</name>
    <dbReference type="NCBI Taxonomy" id="266762"/>
    <lineage>
        <taxon>Bacteria</taxon>
        <taxon>Pseudomonadati</taxon>
        <taxon>Bacteroidota</taxon>
        <taxon>Bacteroidia</taxon>
        <taxon>Bacteroidales</taxon>
        <taxon>Porphyromonadaceae</taxon>
        <taxon>Porphyromonas</taxon>
    </lineage>
</organism>
<dbReference type="AlphaFoldDB" id="A0A0A2G9R9"/>
<feature type="chain" id="PRO_5001999159" description="DUF6562 domain-containing protein" evidence="1">
    <location>
        <begin position="18"/>
        <end position="650"/>
    </location>
</feature>